<accession>A0A0D6A4J5</accession>
<reference evidence="2 3" key="1">
    <citation type="submission" date="2015-03" db="EMBL/GenBank/DDBJ databases">
        <title>Complete genome sequence of Lactobacillus acetotolerans NBRC 13120.</title>
        <authorList>
            <person name="Toh H."/>
            <person name="Morita H."/>
            <person name="Fujita N."/>
        </authorList>
    </citation>
    <scope>NUCLEOTIDE SEQUENCE [LARGE SCALE GENOMIC DNA]</scope>
    <source>
        <strain evidence="2 3">NBRC 13120</strain>
    </source>
</reference>
<keyword evidence="1" id="KW-0732">Signal</keyword>
<dbReference type="STRING" id="1600.LBAT_1339"/>
<protein>
    <submittedName>
        <fullName evidence="2">Uncharacterized protein</fullName>
    </submittedName>
</protein>
<dbReference type="AlphaFoldDB" id="A0A0D6A4J5"/>
<dbReference type="KEGG" id="lae:LBAT_1339"/>
<gene>
    <name evidence="2" type="ORF">LBAT_1339</name>
</gene>
<organism evidence="2 3">
    <name type="scientific">Lactobacillus acetotolerans</name>
    <dbReference type="NCBI Taxonomy" id="1600"/>
    <lineage>
        <taxon>Bacteria</taxon>
        <taxon>Bacillati</taxon>
        <taxon>Bacillota</taxon>
        <taxon>Bacilli</taxon>
        <taxon>Lactobacillales</taxon>
        <taxon>Lactobacillaceae</taxon>
        <taxon>Lactobacillus</taxon>
    </lineage>
</organism>
<dbReference type="Proteomes" id="UP000035709">
    <property type="component" value="Chromosome"/>
</dbReference>
<dbReference type="RefSeq" id="WP_278341038.1">
    <property type="nucleotide sequence ID" value="NZ_DGZI01000012.1"/>
</dbReference>
<evidence type="ECO:0000256" key="1">
    <source>
        <dbReference type="SAM" id="SignalP"/>
    </source>
</evidence>
<proteinExistence type="predicted"/>
<evidence type="ECO:0000313" key="2">
    <source>
        <dbReference type="EMBL" id="BAQ57728.1"/>
    </source>
</evidence>
<sequence length="77" mass="8505">MRKTKLITAILSVTLLFSGAVALEETNQPQTVQAAAKKLGSVTVKGKKKFGFINQRGNIRSIMLHLRKSTLILLRNI</sequence>
<evidence type="ECO:0000313" key="3">
    <source>
        <dbReference type="Proteomes" id="UP000035709"/>
    </source>
</evidence>
<feature type="signal peptide" evidence="1">
    <location>
        <begin position="1"/>
        <end position="22"/>
    </location>
</feature>
<dbReference type="EMBL" id="AP014808">
    <property type="protein sequence ID" value="BAQ57728.1"/>
    <property type="molecule type" value="Genomic_DNA"/>
</dbReference>
<feature type="chain" id="PRO_5039339969" evidence="1">
    <location>
        <begin position="23"/>
        <end position="77"/>
    </location>
</feature>
<dbReference type="PATRIC" id="fig|1600.4.peg.1367"/>
<name>A0A0D6A4J5_9LACO</name>
<keyword evidence="3" id="KW-1185">Reference proteome</keyword>